<dbReference type="Proteomes" id="UP000789920">
    <property type="component" value="Unassembled WGS sequence"/>
</dbReference>
<evidence type="ECO:0000313" key="1">
    <source>
        <dbReference type="EMBL" id="CAG8740952.1"/>
    </source>
</evidence>
<reference evidence="1" key="1">
    <citation type="submission" date="2021-06" db="EMBL/GenBank/DDBJ databases">
        <authorList>
            <person name="Kallberg Y."/>
            <person name="Tangrot J."/>
            <person name="Rosling A."/>
        </authorList>
    </citation>
    <scope>NUCLEOTIDE SEQUENCE</scope>
    <source>
        <strain evidence="1">MA461A</strain>
    </source>
</reference>
<protein>
    <submittedName>
        <fullName evidence="1">32644_t:CDS:1</fullName>
    </submittedName>
</protein>
<sequence>TKILSNTNESEIDTIVQYIENDILLDNNEIKKVITKLSYKNMYIPKIAQAIAIYVQVVNDSIATEEILNDKKIIAIVQGEENEEEPTKQEIKNKDEIFDPPVTAAKVYNIMQTVICYEEQENSELTIILKKLRFLRNLLKKYKYIYAKSKKQLKIISFLIAKLQTFTIHLLIINSHDSSSHNLYNSFSYDLYLSDLYLQDYSQNSYFQDLQDPYSQNPYPQDLYFQNLYSQDIYS</sequence>
<feature type="non-terminal residue" evidence="1">
    <location>
        <position position="1"/>
    </location>
</feature>
<proteinExistence type="predicted"/>
<keyword evidence="2" id="KW-1185">Reference proteome</keyword>
<gene>
    <name evidence="1" type="ORF">RPERSI_LOCUS13148</name>
</gene>
<dbReference type="EMBL" id="CAJVQC010028869">
    <property type="protein sequence ID" value="CAG8740952.1"/>
    <property type="molecule type" value="Genomic_DNA"/>
</dbReference>
<name>A0ACA9Q8T6_9GLOM</name>
<comment type="caution">
    <text evidence="1">The sequence shown here is derived from an EMBL/GenBank/DDBJ whole genome shotgun (WGS) entry which is preliminary data.</text>
</comment>
<accession>A0ACA9Q8T6</accession>
<evidence type="ECO:0000313" key="2">
    <source>
        <dbReference type="Proteomes" id="UP000789920"/>
    </source>
</evidence>
<organism evidence="1 2">
    <name type="scientific">Racocetra persica</name>
    <dbReference type="NCBI Taxonomy" id="160502"/>
    <lineage>
        <taxon>Eukaryota</taxon>
        <taxon>Fungi</taxon>
        <taxon>Fungi incertae sedis</taxon>
        <taxon>Mucoromycota</taxon>
        <taxon>Glomeromycotina</taxon>
        <taxon>Glomeromycetes</taxon>
        <taxon>Diversisporales</taxon>
        <taxon>Gigasporaceae</taxon>
        <taxon>Racocetra</taxon>
    </lineage>
</organism>